<dbReference type="InterPro" id="IPR053168">
    <property type="entry name" value="Glutamic_endopeptidase"/>
</dbReference>
<dbReference type="Proteomes" id="UP001187471">
    <property type="component" value="Unassembled WGS sequence"/>
</dbReference>
<dbReference type="PROSITE" id="PS52045">
    <property type="entry name" value="NEPROSIN_PEP_CD"/>
    <property type="match status" value="1"/>
</dbReference>
<organism evidence="3 4">
    <name type="scientific">Escallonia rubra</name>
    <dbReference type="NCBI Taxonomy" id="112253"/>
    <lineage>
        <taxon>Eukaryota</taxon>
        <taxon>Viridiplantae</taxon>
        <taxon>Streptophyta</taxon>
        <taxon>Embryophyta</taxon>
        <taxon>Tracheophyta</taxon>
        <taxon>Spermatophyta</taxon>
        <taxon>Magnoliopsida</taxon>
        <taxon>eudicotyledons</taxon>
        <taxon>Gunneridae</taxon>
        <taxon>Pentapetalae</taxon>
        <taxon>asterids</taxon>
        <taxon>campanulids</taxon>
        <taxon>Escalloniales</taxon>
        <taxon>Escalloniaceae</taxon>
        <taxon>Escallonia</taxon>
    </lineage>
</organism>
<keyword evidence="1" id="KW-0812">Transmembrane</keyword>
<keyword evidence="4" id="KW-1185">Reference proteome</keyword>
<dbReference type="PANTHER" id="PTHR31589:SF110">
    <property type="entry name" value="PROTEIN, PUTATIVE (DUF239)-RELATED"/>
    <property type="match status" value="1"/>
</dbReference>
<evidence type="ECO:0000313" key="4">
    <source>
        <dbReference type="Proteomes" id="UP001187471"/>
    </source>
</evidence>
<sequence>MLTPQWLLKVLRLFHVLQATTVFDRITVILFVALCLVNLTVARKLQVLGNTHVSTVMAIDGSTYNCVDVHQQHALGKPILAGHNIEDTVNGNWWFFGPTGDAVGFWPRALFTSLGQGADSVRLGGQVLTPESDNVRPPMGSGLFNNGNYYTTCYMSDVQVNTDSYSPPDDSWIQGVDSRCYFEGDHSHKGGTLRYSFVFGGSGGKDHATCVW</sequence>
<name>A0AA88QMM2_9ASTE</name>
<dbReference type="AlphaFoldDB" id="A0AA88QMM2"/>
<gene>
    <name evidence="3" type="ORF">RJ640_019416</name>
</gene>
<comment type="caution">
    <text evidence="3">The sequence shown here is derived from an EMBL/GenBank/DDBJ whole genome shotgun (WGS) entry which is preliminary data.</text>
</comment>
<feature type="domain" description="Neprosin PEP catalytic" evidence="2">
    <location>
        <begin position="1"/>
        <end position="211"/>
    </location>
</feature>
<keyword evidence="1" id="KW-1133">Transmembrane helix</keyword>
<feature type="transmembrane region" description="Helical" evidence="1">
    <location>
        <begin position="22"/>
        <end position="41"/>
    </location>
</feature>
<reference evidence="3" key="1">
    <citation type="submission" date="2022-12" db="EMBL/GenBank/DDBJ databases">
        <title>Draft genome assemblies for two species of Escallonia (Escalloniales).</title>
        <authorList>
            <person name="Chanderbali A."/>
            <person name="Dervinis C."/>
            <person name="Anghel I."/>
            <person name="Soltis D."/>
            <person name="Soltis P."/>
            <person name="Zapata F."/>
        </authorList>
    </citation>
    <scope>NUCLEOTIDE SEQUENCE</scope>
    <source>
        <strain evidence="3">UCBG92.1500</strain>
        <tissue evidence="3">Leaf</tissue>
    </source>
</reference>
<proteinExistence type="predicted"/>
<keyword evidence="1" id="KW-0472">Membrane</keyword>
<dbReference type="InterPro" id="IPR004314">
    <property type="entry name" value="Neprosin"/>
</dbReference>
<dbReference type="PANTHER" id="PTHR31589">
    <property type="entry name" value="PROTEIN, PUTATIVE (DUF239)-RELATED-RELATED"/>
    <property type="match status" value="1"/>
</dbReference>
<evidence type="ECO:0000256" key="1">
    <source>
        <dbReference type="SAM" id="Phobius"/>
    </source>
</evidence>
<protein>
    <recommendedName>
        <fullName evidence="2">Neprosin PEP catalytic domain-containing protein</fullName>
    </recommendedName>
</protein>
<evidence type="ECO:0000313" key="3">
    <source>
        <dbReference type="EMBL" id="KAK2972768.1"/>
    </source>
</evidence>
<evidence type="ECO:0000259" key="2">
    <source>
        <dbReference type="PROSITE" id="PS52045"/>
    </source>
</evidence>
<accession>A0AA88QMM2</accession>
<dbReference type="EMBL" id="JAVXUO010002494">
    <property type="protein sequence ID" value="KAK2972768.1"/>
    <property type="molecule type" value="Genomic_DNA"/>
</dbReference>
<dbReference type="Pfam" id="PF03080">
    <property type="entry name" value="Neprosin"/>
    <property type="match status" value="1"/>
</dbReference>